<keyword evidence="13" id="KW-0472">Membrane</keyword>
<comment type="caution">
    <text evidence="15">The sequence shown here is derived from an EMBL/GenBank/DDBJ whole genome shotgun (WGS) entry which is preliminary data.</text>
</comment>
<dbReference type="Proteomes" id="UP000824890">
    <property type="component" value="Unassembled WGS sequence"/>
</dbReference>
<dbReference type="PRINTS" id="PR00461">
    <property type="entry name" value="PLPEROXIDASE"/>
</dbReference>
<keyword evidence="10" id="KW-0560">Oxidoreductase</keyword>
<dbReference type="PRINTS" id="PR00458">
    <property type="entry name" value="PEROXIDASE"/>
</dbReference>
<dbReference type="InterPro" id="IPR019793">
    <property type="entry name" value="Peroxidases_heam-ligand_BS"/>
</dbReference>
<evidence type="ECO:0000313" key="16">
    <source>
        <dbReference type="Proteomes" id="UP000824890"/>
    </source>
</evidence>
<feature type="domain" description="Plant heme peroxidase family profile" evidence="14">
    <location>
        <begin position="391"/>
        <end position="688"/>
    </location>
</feature>
<dbReference type="PANTHER" id="PTHR31235">
    <property type="entry name" value="PEROXIDASE 25-RELATED"/>
    <property type="match status" value="1"/>
</dbReference>
<evidence type="ECO:0000256" key="3">
    <source>
        <dbReference type="ARBA" id="ARBA00001970"/>
    </source>
</evidence>
<comment type="cofactor">
    <cofactor evidence="3">
        <name>heme b</name>
        <dbReference type="ChEBI" id="CHEBI:60344"/>
    </cofactor>
</comment>
<keyword evidence="12" id="KW-1015">Disulfide bond</keyword>
<evidence type="ECO:0000256" key="4">
    <source>
        <dbReference type="ARBA" id="ARBA00002322"/>
    </source>
</evidence>
<protein>
    <recommendedName>
        <fullName evidence="6">peroxidase</fullName>
        <ecNumber evidence="6">1.11.1.7</ecNumber>
    </recommendedName>
</protein>
<keyword evidence="13" id="KW-0812">Transmembrane</keyword>
<evidence type="ECO:0000256" key="5">
    <source>
        <dbReference type="ARBA" id="ARBA00006873"/>
    </source>
</evidence>
<dbReference type="Gene3D" id="1.10.520.10">
    <property type="match status" value="2"/>
</dbReference>
<dbReference type="InterPro" id="IPR019794">
    <property type="entry name" value="Peroxidases_AS"/>
</dbReference>
<evidence type="ECO:0000256" key="2">
    <source>
        <dbReference type="ARBA" id="ARBA00001913"/>
    </source>
</evidence>
<dbReference type="PROSITE" id="PS00436">
    <property type="entry name" value="PEROXIDASE_2"/>
    <property type="match status" value="2"/>
</dbReference>
<evidence type="ECO:0000256" key="9">
    <source>
        <dbReference type="ARBA" id="ARBA00022723"/>
    </source>
</evidence>
<feature type="domain" description="Plant heme peroxidase family profile" evidence="14">
    <location>
        <begin position="41"/>
        <end position="332"/>
    </location>
</feature>
<dbReference type="Pfam" id="PF00141">
    <property type="entry name" value="peroxidase"/>
    <property type="match status" value="2"/>
</dbReference>
<feature type="non-terminal residue" evidence="15">
    <location>
        <position position="1"/>
    </location>
</feature>
<keyword evidence="13" id="KW-1133">Transmembrane helix</keyword>
<keyword evidence="11" id="KW-0408">Iron</keyword>
<dbReference type="Gene3D" id="1.10.420.10">
    <property type="entry name" value="Peroxidase, domain 2"/>
    <property type="match status" value="2"/>
</dbReference>
<evidence type="ECO:0000256" key="6">
    <source>
        <dbReference type="ARBA" id="ARBA00012313"/>
    </source>
</evidence>
<keyword evidence="9" id="KW-0479">Metal-binding</keyword>
<evidence type="ECO:0000256" key="11">
    <source>
        <dbReference type="ARBA" id="ARBA00023004"/>
    </source>
</evidence>
<name>A0ABQ8AK97_BRANA</name>
<dbReference type="EC" id="1.11.1.7" evidence="6"/>
<gene>
    <name evidence="15" type="ORF">HID58_054950</name>
</gene>
<feature type="transmembrane region" description="Helical" evidence="13">
    <location>
        <begin position="358"/>
        <end position="377"/>
    </location>
</feature>
<sequence length="688" mass="75426">KKLIYMASVTNFNPHGVFLPLFLVLAATATATTRPYPFLPRPRVGYYGSACWNVESIVRSVVQSNYFTNPANAPGILRMHFHDCFVRGCDGSILLDGPNSEKTAIPNQSLRGFNVIEKAKTQLEIACPLTVSCADILALAARDFVVLTGGPWWPVLLGRLDGRISLASNVDLPEPTDSVAVQKQRFAAKYLNTQDLVVLAAGHTIGTVGCGVFRDRFFNYKNTGSPDPTINPNFVPQIQSQCPLNGNAATRVTLDLGSEGQFDTSYLNNLRFGRGVLESDQFLWNDPETRSIVERLLGLRFPFLPFGPEFARSMSKMSLTEVKTGLDGEIRRTHTQQTITKLKHFLIHYQTKYKMGRGYNLLSILVTFLVLVAAVTAQGNRGSSRGGGGRRPRVGYYGNRCRNVESIVASVVRAHVRSNPANAPGILRMHFHDCFVRGCDGSVLLAGDTSERTAVPNRSLRGFDAIEEAKARLEVACPRTVSCADILTLAAREAVVLTGGQGWRVPLGRLDGRISQASDVILPGPFDPVDKQKRDFAAKTLNTIDLVTLVGGHTIGTAGCGLVRGRFFNFNGTGQPDPSINPRFVPLVQNRCPLTGDASARVDLDDGSVGRFDTSFLRNVRSSRVVLQSDLVLWRDPETRGIIERLLGLRRPSLRFGTEFGKSMVKMSLIDVKTGSDGEIRRVCSRIN</sequence>
<comment type="similarity">
    <text evidence="5">Belongs to the peroxidase family. Ascorbate peroxidase subfamily.</text>
</comment>
<comment type="cofactor">
    <cofactor evidence="2">
        <name>Ca(2+)</name>
        <dbReference type="ChEBI" id="CHEBI:29108"/>
    </cofactor>
</comment>
<evidence type="ECO:0000256" key="8">
    <source>
        <dbReference type="ARBA" id="ARBA00022617"/>
    </source>
</evidence>
<evidence type="ECO:0000256" key="7">
    <source>
        <dbReference type="ARBA" id="ARBA00022559"/>
    </source>
</evidence>
<keyword evidence="7" id="KW-0575">Peroxidase</keyword>
<dbReference type="InterPro" id="IPR033905">
    <property type="entry name" value="Secretory_peroxidase"/>
</dbReference>
<dbReference type="InterPro" id="IPR002016">
    <property type="entry name" value="Haem_peroxidase"/>
</dbReference>
<evidence type="ECO:0000313" key="15">
    <source>
        <dbReference type="EMBL" id="KAH0892521.1"/>
    </source>
</evidence>
<accession>A0ABQ8AK97</accession>
<dbReference type="PROSITE" id="PS00435">
    <property type="entry name" value="PEROXIDASE_1"/>
    <property type="match status" value="2"/>
</dbReference>
<proteinExistence type="inferred from homology"/>
<comment type="catalytic activity">
    <reaction evidence="1">
        <text>2 a phenolic donor + H2O2 = 2 a phenolic radical donor + 2 H2O</text>
        <dbReference type="Rhea" id="RHEA:56136"/>
        <dbReference type="ChEBI" id="CHEBI:15377"/>
        <dbReference type="ChEBI" id="CHEBI:16240"/>
        <dbReference type="ChEBI" id="CHEBI:139520"/>
        <dbReference type="ChEBI" id="CHEBI:139521"/>
        <dbReference type="EC" id="1.11.1.7"/>
    </reaction>
</comment>
<evidence type="ECO:0000256" key="10">
    <source>
        <dbReference type="ARBA" id="ARBA00023002"/>
    </source>
</evidence>
<dbReference type="PROSITE" id="PS50873">
    <property type="entry name" value="PEROXIDASE_4"/>
    <property type="match status" value="2"/>
</dbReference>
<evidence type="ECO:0000259" key="14">
    <source>
        <dbReference type="PROSITE" id="PS50873"/>
    </source>
</evidence>
<keyword evidence="8" id="KW-0349">Heme</keyword>
<evidence type="ECO:0000256" key="1">
    <source>
        <dbReference type="ARBA" id="ARBA00000189"/>
    </source>
</evidence>
<evidence type="ECO:0000256" key="13">
    <source>
        <dbReference type="SAM" id="Phobius"/>
    </source>
</evidence>
<organism evidence="15 16">
    <name type="scientific">Brassica napus</name>
    <name type="common">Rape</name>
    <dbReference type="NCBI Taxonomy" id="3708"/>
    <lineage>
        <taxon>Eukaryota</taxon>
        <taxon>Viridiplantae</taxon>
        <taxon>Streptophyta</taxon>
        <taxon>Embryophyta</taxon>
        <taxon>Tracheophyta</taxon>
        <taxon>Spermatophyta</taxon>
        <taxon>Magnoliopsida</taxon>
        <taxon>eudicotyledons</taxon>
        <taxon>Gunneridae</taxon>
        <taxon>Pentapetalae</taxon>
        <taxon>rosids</taxon>
        <taxon>malvids</taxon>
        <taxon>Brassicales</taxon>
        <taxon>Brassicaceae</taxon>
        <taxon>Brassiceae</taxon>
        <taxon>Brassica</taxon>
    </lineage>
</organism>
<reference evidence="15 16" key="1">
    <citation type="submission" date="2021-05" db="EMBL/GenBank/DDBJ databases">
        <title>Genome Assembly of Synthetic Allotetraploid Brassica napus Reveals Homoeologous Exchanges between Subgenomes.</title>
        <authorList>
            <person name="Davis J.T."/>
        </authorList>
    </citation>
    <scope>NUCLEOTIDE SEQUENCE [LARGE SCALE GENOMIC DNA]</scope>
    <source>
        <strain evidence="16">cv. Da-Ae</strain>
        <tissue evidence="15">Seedling</tissue>
    </source>
</reference>
<dbReference type="InterPro" id="IPR000823">
    <property type="entry name" value="Peroxidase_pln"/>
</dbReference>
<dbReference type="InterPro" id="IPR010255">
    <property type="entry name" value="Haem_peroxidase_sf"/>
</dbReference>
<keyword evidence="16" id="KW-1185">Reference proteome</keyword>
<comment type="function">
    <text evidence="4">Removal of H(2)O(2), oxidation of toxic reductants, biosynthesis and degradation of lignin, suberization, auxin catabolism, response to environmental stresses such as wounding, pathogen attack and oxidative stress. These functions might be dependent on each isozyme/isoform in each plant tissue.</text>
</comment>
<dbReference type="SUPFAM" id="SSF48113">
    <property type="entry name" value="Heme-dependent peroxidases"/>
    <property type="match status" value="2"/>
</dbReference>
<dbReference type="CDD" id="cd00693">
    <property type="entry name" value="secretory_peroxidase"/>
    <property type="match status" value="2"/>
</dbReference>
<dbReference type="EMBL" id="JAGKQM010000013">
    <property type="protein sequence ID" value="KAH0892521.1"/>
    <property type="molecule type" value="Genomic_DNA"/>
</dbReference>
<evidence type="ECO:0000256" key="12">
    <source>
        <dbReference type="ARBA" id="ARBA00023157"/>
    </source>
</evidence>